<reference evidence="2" key="1">
    <citation type="journal article" date="2024" name="Proc. Natl. Acad. Sci. U.S.A.">
        <title>Extraordinary preservation of gene collinearity over three hundred million years revealed in homosporous lycophytes.</title>
        <authorList>
            <person name="Li C."/>
            <person name="Wickell D."/>
            <person name="Kuo L.Y."/>
            <person name="Chen X."/>
            <person name="Nie B."/>
            <person name="Liao X."/>
            <person name="Peng D."/>
            <person name="Ji J."/>
            <person name="Jenkins J."/>
            <person name="Williams M."/>
            <person name="Shu S."/>
            <person name="Plott C."/>
            <person name="Barry K."/>
            <person name="Rajasekar S."/>
            <person name="Grimwood J."/>
            <person name="Han X."/>
            <person name="Sun S."/>
            <person name="Hou Z."/>
            <person name="He W."/>
            <person name="Dai G."/>
            <person name="Sun C."/>
            <person name="Schmutz J."/>
            <person name="Leebens-Mack J.H."/>
            <person name="Li F.W."/>
            <person name="Wang L."/>
        </authorList>
    </citation>
    <scope>NUCLEOTIDE SEQUENCE [LARGE SCALE GENOMIC DNA]</scope>
    <source>
        <strain evidence="2">cv. PW_Plant_1</strain>
    </source>
</reference>
<protein>
    <submittedName>
        <fullName evidence="1">Uncharacterized protein</fullName>
    </submittedName>
</protein>
<organism evidence="1 2">
    <name type="scientific">Diphasiastrum complanatum</name>
    <name type="common">Issler's clubmoss</name>
    <name type="synonym">Lycopodium complanatum</name>
    <dbReference type="NCBI Taxonomy" id="34168"/>
    <lineage>
        <taxon>Eukaryota</taxon>
        <taxon>Viridiplantae</taxon>
        <taxon>Streptophyta</taxon>
        <taxon>Embryophyta</taxon>
        <taxon>Tracheophyta</taxon>
        <taxon>Lycopodiopsida</taxon>
        <taxon>Lycopodiales</taxon>
        <taxon>Lycopodiaceae</taxon>
        <taxon>Lycopodioideae</taxon>
        <taxon>Diphasiastrum</taxon>
    </lineage>
</organism>
<proteinExistence type="predicted"/>
<evidence type="ECO:0000313" key="1">
    <source>
        <dbReference type="EMBL" id="KAJ7551910.1"/>
    </source>
</evidence>
<evidence type="ECO:0000313" key="2">
    <source>
        <dbReference type="Proteomes" id="UP001162992"/>
    </source>
</evidence>
<dbReference type="EMBL" id="CM055097">
    <property type="protein sequence ID" value="KAJ7551910.1"/>
    <property type="molecule type" value="Genomic_DNA"/>
</dbReference>
<comment type="caution">
    <text evidence="1">The sequence shown here is derived from an EMBL/GenBank/DDBJ whole genome shotgun (WGS) entry which is preliminary data.</text>
</comment>
<accession>A0ACC2DC98</accession>
<dbReference type="Proteomes" id="UP001162992">
    <property type="component" value="Chromosome 6"/>
</dbReference>
<gene>
    <name evidence="1" type="ORF">O6H91_06G034200</name>
</gene>
<name>A0ACC2DC98_DIPCM</name>
<keyword evidence="2" id="KW-1185">Reference proteome</keyword>
<sequence>MMPMGWAQKKLELALLVICLIVTSCSLCGLKKVEAFGSRRMLLQACPCEEFYVVRAGETLHSVSAKCNAPFILIDNPQIQDGDDIEEGSIVKLDCSQD</sequence>